<sequence>MKNLSSYSNVKNISTIGNTQTGHHYWVGRVGKEKDFFAGQTFRANKTGDLKSISIFPEIIISEGEATLSVFEFDTAKREWKEKVAETIVVIKKSMEKQWLSFELKDVKLDSNKQYAFKVTCAKEAMMAIAESHWKEKNLYKEGAQWTGSSENPKGLFHQNFDLSFIAAIENN</sequence>
<accession>A0A5B8VC01</accession>
<evidence type="ECO:0000313" key="2">
    <source>
        <dbReference type="Proteomes" id="UP000321533"/>
    </source>
</evidence>
<protein>
    <submittedName>
        <fullName evidence="1">Uncharacterized protein</fullName>
    </submittedName>
</protein>
<evidence type="ECO:0000313" key="1">
    <source>
        <dbReference type="EMBL" id="QEC68852.1"/>
    </source>
</evidence>
<organism evidence="1 2">
    <name type="scientific">Panacibacter ginsenosidivorans</name>
    <dbReference type="NCBI Taxonomy" id="1813871"/>
    <lineage>
        <taxon>Bacteria</taxon>
        <taxon>Pseudomonadati</taxon>
        <taxon>Bacteroidota</taxon>
        <taxon>Chitinophagia</taxon>
        <taxon>Chitinophagales</taxon>
        <taxon>Chitinophagaceae</taxon>
        <taxon>Panacibacter</taxon>
    </lineage>
</organism>
<dbReference type="RefSeq" id="WP_147191296.1">
    <property type="nucleotide sequence ID" value="NZ_CP042435.1"/>
</dbReference>
<proteinExistence type="predicted"/>
<keyword evidence="2" id="KW-1185">Reference proteome</keyword>
<dbReference type="AlphaFoldDB" id="A0A5B8VC01"/>
<dbReference type="Proteomes" id="UP000321533">
    <property type="component" value="Chromosome"/>
</dbReference>
<dbReference type="EMBL" id="CP042435">
    <property type="protein sequence ID" value="QEC68852.1"/>
    <property type="molecule type" value="Genomic_DNA"/>
</dbReference>
<dbReference type="OrthoDB" id="671750at2"/>
<gene>
    <name evidence="1" type="ORF">FRZ67_16630</name>
</gene>
<reference evidence="1 2" key="1">
    <citation type="journal article" date="2016" name="Int. J. Syst. Evol. Microbiol.">
        <title>Panacibacter ginsenosidivorans gen. nov., sp. nov., with ginsenoside converting activity isolated from soil of a ginseng field.</title>
        <authorList>
            <person name="Siddiqi M.Z."/>
            <person name="Muhammad Shafi S."/>
            <person name="Choi K.D."/>
            <person name="Im W.T."/>
        </authorList>
    </citation>
    <scope>NUCLEOTIDE SEQUENCE [LARGE SCALE GENOMIC DNA]</scope>
    <source>
        <strain evidence="1 2">Gsoil1550</strain>
    </source>
</reference>
<dbReference type="KEGG" id="pgin:FRZ67_16630"/>
<name>A0A5B8VC01_9BACT</name>